<evidence type="ECO:0000256" key="2">
    <source>
        <dbReference type="ARBA" id="ARBA00008807"/>
    </source>
</evidence>
<evidence type="ECO:0000256" key="7">
    <source>
        <dbReference type="ARBA" id="ARBA00022989"/>
    </source>
</evidence>
<feature type="transmembrane region" description="Helical" evidence="9">
    <location>
        <begin position="95"/>
        <end position="114"/>
    </location>
</feature>
<feature type="transmembrane region" description="Helical" evidence="9">
    <location>
        <begin position="304"/>
        <end position="321"/>
    </location>
</feature>
<dbReference type="HOGENOM" id="CLU_004965_0_2_1"/>
<evidence type="ECO:0000313" key="10">
    <source>
        <dbReference type="EMBL" id="EOO04020.1"/>
    </source>
</evidence>
<feature type="transmembrane region" description="Helical" evidence="9">
    <location>
        <begin position="183"/>
        <end position="200"/>
    </location>
</feature>
<feature type="transmembrane region" description="Helical" evidence="9">
    <location>
        <begin position="264"/>
        <end position="284"/>
    </location>
</feature>
<dbReference type="EMBL" id="KB932808">
    <property type="protein sequence ID" value="EOO04020.1"/>
    <property type="molecule type" value="Genomic_DNA"/>
</dbReference>
<dbReference type="Proteomes" id="UP000014074">
    <property type="component" value="Unassembled WGS sequence"/>
</dbReference>
<dbReference type="InterPro" id="IPR004813">
    <property type="entry name" value="OPT"/>
</dbReference>
<keyword evidence="11" id="KW-1185">Reference proteome</keyword>
<reference evidence="11" key="1">
    <citation type="journal article" date="2013" name="Genome Announc.">
        <title>Draft genome sequence of the ascomycete Phaeoacremonium aleophilum strain UCR-PA7, a causal agent of the esca disease complex in grapevines.</title>
        <authorList>
            <person name="Blanco-Ulate B."/>
            <person name="Rolshausen P."/>
            <person name="Cantu D."/>
        </authorList>
    </citation>
    <scope>NUCLEOTIDE SEQUENCE [LARGE SCALE GENOMIC DNA]</scope>
    <source>
        <strain evidence="11">UCR-PA7</strain>
    </source>
</reference>
<gene>
    <name evidence="10" type="ORF">UCRPA7_452</name>
</gene>
<evidence type="ECO:0000313" key="11">
    <source>
        <dbReference type="Proteomes" id="UP000014074"/>
    </source>
</evidence>
<keyword evidence="7 9" id="KW-1133">Transmembrane helix</keyword>
<organism evidence="10 11">
    <name type="scientific">Phaeoacremonium minimum (strain UCR-PA7)</name>
    <name type="common">Esca disease fungus</name>
    <name type="synonym">Togninia minima</name>
    <dbReference type="NCBI Taxonomy" id="1286976"/>
    <lineage>
        <taxon>Eukaryota</taxon>
        <taxon>Fungi</taxon>
        <taxon>Dikarya</taxon>
        <taxon>Ascomycota</taxon>
        <taxon>Pezizomycotina</taxon>
        <taxon>Sordariomycetes</taxon>
        <taxon>Sordariomycetidae</taxon>
        <taxon>Togniniales</taxon>
        <taxon>Togniniaceae</taxon>
        <taxon>Phaeoacremonium</taxon>
    </lineage>
</organism>
<dbReference type="AlphaFoldDB" id="R8BXG7"/>
<keyword evidence="4 9" id="KW-0812">Transmembrane</keyword>
<dbReference type="OrthoDB" id="9986677at2759"/>
<name>R8BXG7_PHAM7</name>
<comment type="subcellular location">
    <subcellularLocation>
        <location evidence="1">Membrane</location>
        <topology evidence="1">Multi-pass membrane protein</topology>
    </subcellularLocation>
</comment>
<proteinExistence type="inferred from homology"/>
<dbReference type="eggNOG" id="KOG2262">
    <property type="taxonomic scope" value="Eukaryota"/>
</dbReference>
<feature type="transmembrane region" description="Helical" evidence="9">
    <location>
        <begin position="375"/>
        <end position="397"/>
    </location>
</feature>
<dbReference type="KEGG" id="tmn:UCRPA7_452"/>
<dbReference type="PANTHER" id="PTHR22601">
    <property type="entry name" value="ISP4 LIKE PROTEIN"/>
    <property type="match status" value="1"/>
</dbReference>
<keyword evidence="5" id="KW-0571">Peptide transport</keyword>
<protein>
    <submittedName>
        <fullName evidence="10">Putative opt oligopeptide transporter protein</fullName>
    </submittedName>
</protein>
<feature type="transmembrane region" description="Helical" evidence="9">
    <location>
        <begin position="158"/>
        <end position="177"/>
    </location>
</feature>
<feature type="transmembrane region" description="Helical" evidence="9">
    <location>
        <begin position="333"/>
        <end position="351"/>
    </location>
</feature>
<dbReference type="NCBIfam" id="TIGR00728">
    <property type="entry name" value="OPT_sfam"/>
    <property type="match status" value="1"/>
</dbReference>
<evidence type="ECO:0000256" key="8">
    <source>
        <dbReference type="ARBA" id="ARBA00023136"/>
    </source>
</evidence>
<dbReference type="RefSeq" id="XP_007911236.1">
    <property type="nucleotide sequence ID" value="XM_007913045.1"/>
</dbReference>
<dbReference type="Pfam" id="PF03169">
    <property type="entry name" value="OPT"/>
    <property type="match status" value="1"/>
</dbReference>
<evidence type="ECO:0000256" key="5">
    <source>
        <dbReference type="ARBA" id="ARBA00022856"/>
    </source>
</evidence>
<sequence>MKLEILTGFNNGLGLFNPWPTFDWNVMLFDSVDPLAAIWFTNTWNTGFLPINSNRVFDHFGSRYNVSLAINEKGFYDHDKYMSYSAAYLSAGNTIVYGAFFAIYTAAITHVILFHRYEVTMGFKNLWRGLRRRKVVEGDDAGEYQDVHNRLMKKYPEATLAVAMAFGFAGVCGWPTYTTAGVVPYGLLLALVFVVPVGIIKAMTGIEVTLNVLAEFIGGMWVEGNALAMNYFKSFGYVTCAHAIQFASDLKLAHYLKIGPRHTFAAQIVATLVSTFVCTGVMNFQVNIKDVCQTNAPMRFFCPGPNTFFTAAVLWGTIGPVKVFGHQGQYKELLLGFPIGILAPVVFYFLLKYSKNNRYLRQFHPVALFYGGLNWAPYSFSYAWPAVPIAWLSWIYVRKRYLAFWSKYNFVLSAAFSAGIAISGIIMLFSVQWAQIEISWWGNNQVAAGCEGSACLLKELGEGERFYPWWNTKKIPAP</sequence>
<feature type="transmembrane region" description="Helical" evidence="9">
    <location>
        <begin position="409"/>
        <end position="431"/>
    </location>
</feature>
<keyword evidence="6" id="KW-0653">Protein transport</keyword>
<accession>R8BXG7</accession>
<comment type="similarity">
    <text evidence="2">Belongs to the oligopeptide OPT transporter family.</text>
</comment>
<dbReference type="GeneID" id="19324979"/>
<evidence type="ECO:0000256" key="1">
    <source>
        <dbReference type="ARBA" id="ARBA00004141"/>
    </source>
</evidence>
<dbReference type="GO" id="GO:0015031">
    <property type="term" value="P:protein transport"/>
    <property type="evidence" value="ECO:0007669"/>
    <property type="project" value="UniProtKB-KW"/>
</dbReference>
<keyword evidence="3" id="KW-0813">Transport</keyword>
<evidence type="ECO:0000256" key="3">
    <source>
        <dbReference type="ARBA" id="ARBA00022448"/>
    </source>
</evidence>
<dbReference type="GO" id="GO:0035673">
    <property type="term" value="F:oligopeptide transmembrane transporter activity"/>
    <property type="evidence" value="ECO:0007669"/>
    <property type="project" value="InterPro"/>
</dbReference>
<dbReference type="GO" id="GO:0016020">
    <property type="term" value="C:membrane"/>
    <property type="evidence" value="ECO:0007669"/>
    <property type="project" value="UniProtKB-SubCell"/>
</dbReference>
<dbReference type="InterPro" id="IPR004648">
    <property type="entry name" value="Oligpept_transpt"/>
</dbReference>
<evidence type="ECO:0000256" key="6">
    <source>
        <dbReference type="ARBA" id="ARBA00022927"/>
    </source>
</evidence>
<evidence type="ECO:0000256" key="4">
    <source>
        <dbReference type="ARBA" id="ARBA00022692"/>
    </source>
</evidence>
<evidence type="ECO:0000256" key="9">
    <source>
        <dbReference type="SAM" id="Phobius"/>
    </source>
</evidence>
<keyword evidence="8 9" id="KW-0472">Membrane</keyword>